<dbReference type="SUPFAM" id="SSF56425">
    <property type="entry name" value="Succinate dehydrogenase/fumarate reductase flavoprotein, catalytic domain"/>
    <property type="match status" value="1"/>
</dbReference>
<dbReference type="InterPro" id="IPR003953">
    <property type="entry name" value="FAD-dep_OxRdtase_2_FAD-bd"/>
</dbReference>
<keyword evidence="7 12" id="KW-0662">Pyridine nucleotide biosynthesis</keyword>
<name>A0A6I1FIY0_9BACI</name>
<evidence type="ECO:0000256" key="7">
    <source>
        <dbReference type="ARBA" id="ARBA00022642"/>
    </source>
</evidence>
<comment type="similarity">
    <text evidence="3 12">Belongs to the FAD-dependent oxidoreductase 2 family. NadB subfamily.</text>
</comment>
<dbReference type="Gene3D" id="3.90.700.10">
    <property type="entry name" value="Succinate dehydrogenase/fumarate reductase flavoprotein, catalytic domain"/>
    <property type="match status" value="1"/>
</dbReference>
<dbReference type="SUPFAM" id="SSF46977">
    <property type="entry name" value="Succinate dehydrogenase/fumarate reductase flavoprotein C-terminal domain"/>
    <property type="match status" value="1"/>
</dbReference>
<evidence type="ECO:0000259" key="14">
    <source>
        <dbReference type="Pfam" id="PF02910"/>
    </source>
</evidence>
<evidence type="ECO:0000313" key="15">
    <source>
        <dbReference type="EMBL" id="KAB7708635.1"/>
    </source>
</evidence>
<dbReference type="GO" id="GO:0005737">
    <property type="term" value="C:cytoplasm"/>
    <property type="evidence" value="ECO:0007669"/>
    <property type="project" value="UniProtKB-SubCell"/>
</dbReference>
<proteinExistence type="inferred from homology"/>
<evidence type="ECO:0000256" key="12">
    <source>
        <dbReference type="RuleBase" id="RU362049"/>
    </source>
</evidence>
<dbReference type="AlphaFoldDB" id="A0A6I1FIY0"/>
<comment type="catalytic activity">
    <reaction evidence="10">
        <text>L-aspartate + O2 = iminosuccinate + H2O2</text>
        <dbReference type="Rhea" id="RHEA:25876"/>
        <dbReference type="ChEBI" id="CHEBI:15379"/>
        <dbReference type="ChEBI" id="CHEBI:16240"/>
        <dbReference type="ChEBI" id="CHEBI:29991"/>
        <dbReference type="ChEBI" id="CHEBI:77875"/>
        <dbReference type="EC" id="1.4.3.16"/>
    </reaction>
    <physiologicalReaction direction="left-to-right" evidence="10">
        <dbReference type="Rhea" id="RHEA:25877"/>
    </physiologicalReaction>
</comment>
<evidence type="ECO:0000313" key="16">
    <source>
        <dbReference type="Proteomes" id="UP000429595"/>
    </source>
</evidence>
<comment type="function">
    <text evidence="12">Catalyzes the oxidation of L-aspartate to iminoaspartate.</text>
</comment>
<protein>
    <recommendedName>
        <fullName evidence="5 11">L-aspartate oxidase</fullName>
        <ecNumber evidence="4 11">1.4.3.16</ecNumber>
    </recommendedName>
</protein>
<dbReference type="EC" id="1.4.3.16" evidence="4 11"/>
<dbReference type="PANTHER" id="PTHR42716">
    <property type="entry name" value="L-ASPARTATE OXIDASE"/>
    <property type="match status" value="1"/>
</dbReference>
<dbReference type="InterPro" id="IPR027477">
    <property type="entry name" value="Succ_DH/fumarate_Rdtase_cat_sf"/>
</dbReference>
<dbReference type="EMBL" id="WEIO01000001">
    <property type="protein sequence ID" value="KAB7708635.1"/>
    <property type="molecule type" value="Genomic_DNA"/>
</dbReference>
<evidence type="ECO:0000256" key="6">
    <source>
        <dbReference type="ARBA" id="ARBA00022630"/>
    </source>
</evidence>
<comment type="caution">
    <text evidence="15">The sequence shown here is derived from an EMBL/GenBank/DDBJ whole genome shotgun (WGS) entry which is preliminary data.</text>
</comment>
<evidence type="ECO:0000256" key="8">
    <source>
        <dbReference type="ARBA" id="ARBA00022827"/>
    </source>
</evidence>
<feature type="domain" description="FAD-dependent oxidoreductase 2 FAD-binding" evidence="13">
    <location>
        <begin position="6"/>
        <end position="373"/>
    </location>
</feature>
<dbReference type="RefSeq" id="WP_152149160.1">
    <property type="nucleotide sequence ID" value="NZ_WEIO01000001.1"/>
</dbReference>
<evidence type="ECO:0000256" key="1">
    <source>
        <dbReference type="ARBA" id="ARBA00001974"/>
    </source>
</evidence>
<dbReference type="GO" id="GO:0034628">
    <property type="term" value="P:'de novo' NAD+ biosynthetic process from L-aspartate"/>
    <property type="evidence" value="ECO:0007669"/>
    <property type="project" value="TreeGrafter"/>
</dbReference>
<dbReference type="InterPro" id="IPR037099">
    <property type="entry name" value="Fum_R/Succ_DH_flav-like_C_sf"/>
</dbReference>
<reference evidence="15 16" key="1">
    <citation type="submission" date="2019-10" db="EMBL/GenBank/DDBJ databases">
        <title>Bacillus aerolatum sp. nov., isolated from bioaerosol of sport playgrounds.</title>
        <authorList>
            <person name="Chen P."/>
            <person name="Zhang G."/>
        </authorList>
    </citation>
    <scope>NUCLEOTIDE SEQUENCE [LARGE SCALE GENOMIC DNA]</scope>
    <source>
        <strain evidence="15 16">CX253</strain>
    </source>
</reference>
<evidence type="ECO:0000256" key="2">
    <source>
        <dbReference type="ARBA" id="ARBA00004950"/>
    </source>
</evidence>
<dbReference type="InterPro" id="IPR015939">
    <property type="entry name" value="Fum_Rdtase/Succ_DH_flav-like_C"/>
</dbReference>
<keyword evidence="16" id="KW-1185">Reference proteome</keyword>
<dbReference type="Proteomes" id="UP000429595">
    <property type="component" value="Unassembled WGS sequence"/>
</dbReference>
<evidence type="ECO:0000256" key="4">
    <source>
        <dbReference type="ARBA" id="ARBA00012173"/>
    </source>
</evidence>
<evidence type="ECO:0000256" key="9">
    <source>
        <dbReference type="ARBA" id="ARBA00023002"/>
    </source>
</evidence>
<dbReference type="InterPro" id="IPR036188">
    <property type="entry name" value="FAD/NAD-bd_sf"/>
</dbReference>
<dbReference type="SUPFAM" id="SSF51905">
    <property type="entry name" value="FAD/NAD(P)-binding domain"/>
    <property type="match status" value="1"/>
</dbReference>
<keyword evidence="9 12" id="KW-0560">Oxidoreductase</keyword>
<dbReference type="Pfam" id="PF02910">
    <property type="entry name" value="Succ_DH_flav_C"/>
    <property type="match status" value="1"/>
</dbReference>
<dbReference type="Pfam" id="PF00890">
    <property type="entry name" value="FAD_binding_2"/>
    <property type="match status" value="1"/>
</dbReference>
<evidence type="ECO:0000256" key="10">
    <source>
        <dbReference type="ARBA" id="ARBA00048305"/>
    </source>
</evidence>
<dbReference type="InterPro" id="IPR005288">
    <property type="entry name" value="NadB"/>
</dbReference>
<comment type="subcellular location">
    <subcellularLocation>
        <location evidence="12">Cytoplasm</location>
    </subcellularLocation>
</comment>
<dbReference type="NCBIfam" id="TIGR00551">
    <property type="entry name" value="nadB"/>
    <property type="match status" value="1"/>
</dbReference>
<comment type="cofactor">
    <cofactor evidence="1 12">
        <name>FAD</name>
        <dbReference type="ChEBI" id="CHEBI:57692"/>
    </cofactor>
</comment>
<evidence type="ECO:0000256" key="3">
    <source>
        <dbReference type="ARBA" id="ARBA00008562"/>
    </source>
</evidence>
<dbReference type="GO" id="GO:0033765">
    <property type="term" value="F:steroid dehydrogenase activity, acting on the CH-CH group of donors"/>
    <property type="evidence" value="ECO:0007669"/>
    <property type="project" value="UniProtKB-ARBA"/>
</dbReference>
<dbReference type="Gene3D" id="1.20.58.100">
    <property type="entry name" value="Fumarate reductase/succinate dehydrogenase flavoprotein-like, C-terminal domain"/>
    <property type="match status" value="1"/>
</dbReference>
<evidence type="ECO:0000256" key="5">
    <source>
        <dbReference type="ARBA" id="ARBA00021901"/>
    </source>
</evidence>
<organism evidence="15 16">
    <name type="scientific">Bacillus aerolatus</name>
    <dbReference type="NCBI Taxonomy" id="2653354"/>
    <lineage>
        <taxon>Bacteria</taxon>
        <taxon>Bacillati</taxon>
        <taxon>Bacillota</taxon>
        <taxon>Bacilli</taxon>
        <taxon>Bacillales</taxon>
        <taxon>Bacillaceae</taxon>
        <taxon>Bacillus</taxon>
    </lineage>
</organism>
<dbReference type="PRINTS" id="PR00368">
    <property type="entry name" value="FADPNR"/>
</dbReference>
<evidence type="ECO:0000256" key="11">
    <source>
        <dbReference type="NCBIfam" id="TIGR00551"/>
    </source>
</evidence>
<sequence length="532" mass="58138">MDKQADVIIVGGGLAALQLARHLRSTFHVIILTKTTIRQSNSYFAQGGIAAVIDQEDSVHSHVEDTLKAGRYHHFTEEVQRLAGEGAEAVKELIAGGFLIDREADGRPSLGLEGAHSARRIIHSGGDATGRQTIEYLLERMPPNVEIIEGEMAYECLLSTDRSVCLGVKTKNRQGVIHRYYAPHVVLATGGAGTMYPFTSNEPTLTGDGVAIAFRAGAEVADMEFVQFHPTLLFIDGTTKGLISEAVRGAGGRLVDGSGSYLMDGIHPLKDLAPRHIMAFEIYQARAAGKAVFLDIRSIKQFEKKFPTITALCERNDVSISKGLIPVAPGSHFLMGGISIDTDGRTTVPGLYAIGETAHSGVHGANRLASNSLLEGLVFGRRLAAFLNGYGGGIRTKRNIVYRYLKQLDDSSLTDLSKRELQKRMIEASGIIRTGEGLRQHIRYLEAKGLPEWMTAGMDLLSFDDIELVHLHINSYLTSRAALLRQESRGAHIRADFCKEEENWQGRRIVQTVDGTEIRGGQHERNPIGIHA</sequence>
<evidence type="ECO:0000259" key="13">
    <source>
        <dbReference type="Pfam" id="PF00890"/>
    </source>
</evidence>
<dbReference type="GO" id="GO:0008734">
    <property type="term" value="F:L-aspartate oxidase activity"/>
    <property type="evidence" value="ECO:0007669"/>
    <property type="project" value="UniProtKB-UniRule"/>
</dbReference>
<dbReference type="UniPathway" id="UPA00253">
    <property type="reaction ID" value="UER00326"/>
</dbReference>
<feature type="domain" description="Fumarate reductase/succinate dehydrogenase flavoprotein-like C-terminal" evidence="14">
    <location>
        <begin position="419"/>
        <end position="510"/>
    </location>
</feature>
<keyword evidence="6 12" id="KW-0285">Flavoprotein</keyword>
<dbReference type="Gene3D" id="3.50.50.60">
    <property type="entry name" value="FAD/NAD(P)-binding domain"/>
    <property type="match status" value="1"/>
</dbReference>
<accession>A0A6I1FIY0</accession>
<keyword evidence="8 12" id="KW-0274">FAD</keyword>
<comment type="pathway">
    <text evidence="2 12">Cofactor biosynthesis; NAD(+) biosynthesis; iminoaspartate from L-aspartate (oxidase route): step 1/1.</text>
</comment>
<dbReference type="PANTHER" id="PTHR42716:SF2">
    <property type="entry name" value="L-ASPARTATE OXIDASE, CHLOROPLASTIC"/>
    <property type="match status" value="1"/>
</dbReference>
<gene>
    <name evidence="15" type="primary">nadB</name>
    <name evidence="15" type="ORF">F9802_00290</name>
</gene>